<dbReference type="Gene3D" id="3.40.50.150">
    <property type="entry name" value="Vaccinia Virus protein VP39"/>
    <property type="match status" value="1"/>
</dbReference>
<dbReference type="Proteomes" id="UP000197153">
    <property type="component" value="Chromosome 3"/>
</dbReference>
<sequence length="291" mass="31597">MPRRAPPPRSAALPCTPPGMRWNMAEALLQPAAFDRFADDYDAGFAHSIPGRWLRHAVWRQVGAHLRPGMRALDLGCGTGEDALWLAHAGTQVTAADGSPAMLRVTADKAARLGMADRVVTRRIDLNAPADLSPADGGGPYDLVLSNFGALNCAIDLAPLADALRRAVAPGGVVALVVMGRFCAWETLWYGARLRRTAVRRWSGRSTADIGGATIPIRYWTPGDIARAFAPAFQPVSVHPVGVFLPPSDLFAGLERHPRHLTRLMRWETRVVGRSWLAGLADHHLTLLRHV</sequence>
<dbReference type="AlphaFoldDB" id="A0A248K119"/>
<protein>
    <recommendedName>
        <fullName evidence="4">Methyltransferase type 12 domain-containing protein</fullName>
    </recommendedName>
</protein>
<dbReference type="KEGG" id="nao:Y958_24610"/>
<dbReference type="EMBL" id="CP022112">
    <property type="protein sequence ID" value="ASG24108.1"/>
    <property type="molecule type" value="Genomic_DNA"/>
</dbReference>
<accession>A0A248K119</accession>
<evidence type="ECO:0000256" key="3">
    <source>
        <dbReference type="ARBA" id="ARBA00022691"/>
    </source>
</evidence>
<feature type="domain" description="Methyltransferase type 12" evidence="4">
    <location>
        <begin position="73"/>
        <end position="174"/>
    </location>
</feature>
<proteinExistence type="predicted"/>
<evidence type="ECO:0000313" key="6">
    <source>
        <dbReference type="Proteomes" id="UP000197153"/>
    </source>
</evidence>
<name>A0A248K119_9PROT</name>
<dbReference type="GO" id="GO:0032259">
    <property type="term" value="P:methylation"/>
    <property type="evidence" value="ECO:0007669"/>
    <property type="project" value="UniProtKB-KW"/>
</dbReference>
<evidence type="ECO:0000259" key="4">
    <source>
        <dbReference type="Pfam" id="PF08242"/>
    </source>
</evidence>
<dbReference type="PANTHER" id="PTHR43464:SF19">
    <property type="entry name" value="UBIQUINONE BIOSYNTHESIS O-METHYLTRANSFERASE, MITOCHONDRIAL"/>
    <property type="match status" value="1"/>
</dbReference>
<gene>
    <name evidence="5" type="ORF">Y958_24610</name>
</gene>
<evidence type="ECO:0000313" key="5">
    <source>
        <dbReference type="EMBL" id="ASG24108.1"/>
    </source>
</evidence>
<keyword evidence="1" id="KW-0489">Methyltransferase</keyword>
<evidence type="ECO:0000256" key="2">
    <source>
        <dbReference type="ARBA" id="ARBA00022679"/>
    </source>
</evidence>
<organism evidence="5 6">
    <name type="scientific">Nitrospirillum viridazoti CBAmc</name>
    <dbReference type="NCBI Taxonomy" id="1441467"/>
    <lineage>
        <taxon>Bacteria</taxon>
        <taxon>Pseudomonadati</taxon>
        <taxon>Pseudomonadota</taxon>
        <taxon>Alphaproteobacteria</taxon>
        <taxon>Rhodospirillales</taxon>
        <taxon>Azospirillaceae</taxon>
        <taxon>Nitrospirillum</taxon>
        <taxon>Nitrospirillum viridazoti</taxon>
    </lineage>
</organism>
<dbReference type="InterPro" id="IPR029063">
    <property type="entry name" value="SAM-dependent_MTases_sf"/>
</dbReference>
<keyword evidence="3" id="KW-0949">S-adenosyl-L-methionine</keyword>
<dbReference type="SUPFAM" id="SSF53335">
    <property type="entry name" value="S-adenosyl-L-methionine-dependent methyltransferases"/>
    <property type="match status" value="1"/>
</dbReference>
<keyword evidence="6" id="KW-1185">Reference proteome</keyword>
<dbReference type="GO" id="GO:0008168">
    <property type="term" value="F:methyltransferase activity"/>
    <property type="evidence" value="ECO:0007669"/>
    <property type="project" value="UniProtKB-KW"/>
</dbReference>
<dbReference type="InterPro" id="IPR013217">
    <property type="entry name" value="Methyltransf_12"/>
</dbReference>
<dbReference type="CDD" id="cd02440">
    <property type="entry name" value="AdoMet_MTases"/>
    <property type="match status" value="1"/>
</dbReference>
<dbReference type="PANTHER" id="PTHR43464">
    <property type="entry name" value="METHYLTRANSFERASE"/>
    <property type="match status" value="1"/>
</dbReference>
<dbReference type="Pfam" id="PF08242">
    <property type="entry name" value="Methyltransf_12"/>
    <property type="match status" value="1"/>
</dbReference>
<reference evidence="5" key="1">
    <citation type="submission" date="2017-06" db="EMBL/GenBank/DDBJ databases">
        <title>Complete genome sequence of Nitrospirillum amazonense strain CBAmC, an endophytic nitrogen-fixing and plant growth-promoting bacterium, isolated from sugarcane.</title>
        <authorList>
            <person name="Schwab S."/>
            <person name="dos Santos Teixeira K.R."/>
            <person name="Simoes Araujo J.L."/>
            <person name="Soares Vidal M."/>
            <person name="Borges de Freitas H.R."/>
            <person name="Rivello Crivelaro A.L."/>
            <person name="Bueno de Camargo Nunes A."/>
            <person name="dos Santos C.M."/>
            <person name="Palmeira da Silva Rosa D."/>
            <person name="da Silva Padilha D."/>
            <person name="da Silva E."/>
            <person name="Araujo Terra L."/>
            <person name="Soares Mendes V."/>
            <person name="Farinelli L."/>
            <person name="Magalhaes Cruz L."/>
            <person name="Baldani J.I."/>
        </authorList>
    </citation>
    <scope>NUCLEOTIDE SEQUENCE [LARGE SCALE GENOMIC DNA]</scope>
    <source>
        <strain evidence="5">CBAmC</strain>
    </source>
</reference>
<keyword evidence="2" id="KW-0808">Transferase</keyword>
<evidence type="ECO:0000256" key="1">
    <source>
        <dbReference type="ARBA" id="ARBA00022603"/>
    </source>
</evidence>